<protein>
    <recommendedName>
        <fullName evidence="6">Protein kinase domain-containing protein</fullName>
    </recommendedName>
</protein>
<keyword evidence="1" id="KW-0808">Transferase</keyword>
<name>A0A7S3D4B8_9EUKA</name>
<dbReference type="Gene3D" id="1.10.510.10">
    <property type="entry name" value="Transferase(Phosphotransferase) domain 1"/>
    <property type="match status" value="1"/>
</dbReference>
<dbReference type="PANTHER" id="PTHR11042">
    <property type="entry name" value="EUKARYOTIC TRANSLATION INITIATION FACTOR 2-ALPHA KINASE EIF2-ALPHA KINASE -RELATED"/>
    <property type="match status" value="1"/>
</dbReference>
<keyword evidence="2" id="KW-0547">Nucleotide-binding</keyword>
<dbReference type="Gene3D" id="3.40.50.10140">
    <property type="entry name" value="Toll/interleukin-1 receptor homology (TIR) domain"/>
    <property type="match status" value="1"/>
</dbReference>
<evidence type="ECO:0000259" key="6">
    <source>
        <dbReference type="PROSITE" id="PS50011"/>
    </source>
</evidence>
<dbReference type="PROSITE" id="PS00108">
    <property type="entry name" value="PROTEIN_KINASE_ST"/>
    <property type="match status" value="1"/>
</dbReference>
<dbReference type="SUPFAM" id="SSF56112">
    <property type="entry name" value="Protein kinase-like (PK-like)"/>
    <property type="match status" value="1"/>
</dbReference>
<evidence type="ECO:0000256" key="5">
    <source>
        <dbReference type="ARBA" id="ARBA00037982"/>
    </source>
</evidence>
<gene>
    <name evidence="7" type="ORF">PBIL07802_LOCUS8302</name>
</gene>
<evidence type="ECO:0000256" key="3">
    <source>
        <dbReference type="ARBA" id="ARBA00022777"/>
    </source>
</evidence>
<sequence length="379" mass="43219">MSIDDRLGVAYQIIDAIAYVHEMKVIHRDLKPQNILFKGRDVKLIDFGLAVVAEKSIGSQGMTVENADAGTWRYKAPEQVFANQRLSGKTDVFAFGLILYELFSYKRPWEGKGSMEIMGLVQEARSKPAVSSADEIQKQPPFFEFDEKDLVDGGVNNAALRDEIKRIVSACTMFNPDFRPRSAMLTREVEKLKSVAASGMIAKPPPLQPLEKVVEDPTPKNFDFNKPYVFISYRSSHYDKVKRAVDILRNEMKMQVWLDRERIVSGDSWAKSIGIGVESASCILAFWSDLWMDSNNCRAEWNMFVQRVNMKEGVTRKDCFAMVVDEWDFKMDPEMKLFTFGNTVQYRPIHEVSPTSAEFHSTVQVVGEQIKERLGQPRS</sequence>
<keyword evidence="3" id="KW-0418">Kinase</keyword>
<dbReference type="InterPro" id="IPR011009">
    <property type="entry name" value="Kinase-like_dom_sf"/>
</dbReference>
<dbReference type="InterPro" id="IPR000157">
    <property type="entry name" value="TIR_dom"/>
</dbReference>
<comment type="similarity">
    <text evidence="5">Belongs to the protein kinase superfamily. Ser/Thr protein kinase family. GCN2 subfamily.</text>
</comment>
<dbReference type="EMBL" id="HBIB01012663">
    <property type="protein sequence ID" value="CAE0246119.1"/>
    <property type="molecule type" value="Transcribed_RNA"/>
</dbReference>
<dbReference type="GO" id="GO:0005829">
    <property type="term" value="C:cytosol"/>
    <property type="evidence" value="ECO:0007669"/>
    <property type="project" value="TreeGrafter"/>
</dbReference>
<dbReference type="InterPro" id="IPR000719">
    <property type="entry name" value="Prot_kinase_dom"/>
</dbReference>
<dbReference type="SMART" id="SM00220">
    <property type="entry name" value="S_TKc"/>
    <property type="match status" value="1"/>
</dbReference>
<dbReference type="InterPro" id="IPR050339">
    <property type="entry name" value="CC_SR_Kinase"/>
</dbReference>
<dbReference type="SUPFAM" id="SSF52200">
    <property type="entry name" value="Toll/Interleukin receptor TIR domain"/>
    <property type="match status" value="1"/>
</dbReference>
<accession>A0A7S3D4B8</accession>
<dbReference type="Pfam" id="PF13676">
    <property type="entry name" value="TIR_2"/>
    <property type="match status" value="1"/>
</dbReference>
<dbReference type="GO" id="GO:0004694">
    <property type="term" value="F:eukaryotic translation initiation factor 2alpha kinase activity"/>
    <property type="evidence" value="ECO:0007669"/>
    <property type="project" value="TreeGrafter"/>
</dbReference>
<evidence type="ECO:0000256" key="4">
    <source>
        <dbReference type="ARBA" id="ARBA00022840"/>
    </source>
</evidence>
<dbReference type="InterPro" id="IPR008271">
    <property type="entry name" value="Ser/Thr_kinase_AS"/>
</dbReference>
<proteinExistence type="inferred from homology"/>
<feature type="domain" description="Protein kinase" evidence="6">
    <location>
        <begin position="1"/>
        <end position="192"/>
    </location>
</feature>
<dbReference type="PANTHER" id="PTHR11042:SF136">
    <property type="entry name" value="EIF-2-ALPHA KINASE GCN2"/>
    <property type="match status" value="1"/>
</dbReference>
<dbReference type="GO" id="GO:0005524">
    <property type="term" value="F:ATP binding"/>
    <property type="evidence" value="ECO:0007669"/>
    <property type="project" value="UniProtKB-KW"/>
</dbReference>
<evidence type="ECO:0000313" key="7">
    <source>
        <dbReference type="EMBL" id="CAE0246119.1"/>
    </source>
</evidence>
<keyword evidence="4" id="KW-0067">ATP-binding</keyword>
<reference evidence="7" key="1">
    <citation type="submission" date="2021-01" db="EMBL/GenBank/DDBJ databases">
        <authorList>
            <person name="Corre E."/>
            <person name="Pelletier E."/>
            <person name="Niang G."/>
            <person name="Scheremetjew M."/>
            <person name="Finn R."/>
            <person name="Kale V."/>
            <person name="Holt S."/>
            <person name="Cochrane G."/>
            <person name="Meng A."/>
            <person name="Brown T."/>
            <person name="Cohen L."/>
        </authorList>
    </citation>
    <scope>NUCLEOTIDE SEQUENCE</scope>
    <source>
        <strain evidence="7">NIES-2562</strain>
    </source>
</reference>
<evidence type="ECO:0000256" key="1">
    <source>
        <dbReference type="ARBA" id="ARBA00022679"/>
    </source>
</evidence>
<evidence type="ECO:0000256" key="2">
    <source>
        <dbReference type="ARBA" id="ARBA00022741"/>
    </source>
</evidence>
<dbReference type="Pfam" id="PF00069">
    <property type="entry name" value="Pkinase"/>
    <property type="match status" value="1"/>
</dbReference>
<organism evidence="7">
    <name type="scientific">Palpitomonas bilix</name>
    <dbReference type="NCBI Taxonomy" id="652834"/>
    <lineage>
        <taxon>Eukaryota</taxon>
        <taxon>Eukaryota incertae sedis</taxon>
    </lineage>
</organism>
<dbReference type="AlphaFoldDB" id="A0A7S3D4B8"/>
<dbReference type="GO" id="GO:0007165">
    <property type="term" value="P:signal transduction"/>
    <property type="evidence" value="ECO:0007669"/>
    <property type="project" value="InterPro"/>
</dbReference>
<dbReference type="GO" id="GO:0005634">
    <property type="term" value="C:nucleus"/>
    <property type="evidence" value="ECO:0007669"/>
    <property type="project" value="TreeGrafter"/>
</dbReference>
<dbReference type="PROSITE" id="PS50011">
    <property type="entry name" value="PROTEIN_KINASE_DOM"/>
    <property type="match status" value="1"/>
</dbReference>
<dbReference type="InterPro" id="IPR035897">
    <property type="entry name" value="Toll_tir_struct_dom_sf"/>
</dbReference>